<sequence length="430" mass="48957">MASTPEPVTIDRTYFETLVRRANFNNGDYEAFVDALAEQNLMVVQNTEYEQLMFIAHQFATLRSNLIAGGIDENTISLLSQEEAKLRNQEVTSQSTDLLTYQHDDHTGQVSGGIQKTKTDWNPEACFSPAKGAQQHEYQYYRGCDGKPYDNPPVWDGVKGDECSAEYSPDVQTTEIQQDSAFNNFGHTQPFDQPRYPRMCKRTIVLAGIADNTSHEDITKVVRGGLLLEVYIRTAEHSAHVSFLRGEDAVRFYDHSRKNDLYINHKRVFIKWADRHFHLAGHVAGKIVRGATRNMIIRRCDPNNTEDSIRDDLEHIHNLVVVKVEFSGGSCYIKTNSVHNAIFARTCMMSQIKYKGSKIEWDTDECEQPLETVPRQSHPKPQQELPKKPIVKTRNRFATLRLDDDDNAETDDIFDSSAEFDMPSTVDVTA</sequence>
<protein>
    <recommendedName>
        <fullName evidence="4">RRM domain-containing protein</fullName>
    </recommendedName>
</protein>
<dbReference type="InterPro" id="IPR035979">
    <property type="entry name" value="RBD_domain_sf"/>
</dbReference>
<dbReference type="EMBL" id="JAGPXC010000001">
    <property type="protein sequence ID" value="KAH6661352.1"/>
    <property type="molecule type" value="Genomic_DNA"/>
</dbReference>
<dbReference type="InterPro" id="IPR012677">
    <property type="entry name" value="Nucleotide-bd_a/b_plait_sf"/>
</dbReference>
<dbReference type="GeneID" id="70130590"/>
<name>A0A9P9A4B4_9PEZI</name>
<reference evidence="2" key="1">
    <citation type="journal article" date="2021" name="Nat. Commun.">
        <title>Genetic determinants of endophytism in the Arabidopsis root mycobiome.</title>
        <authorList>
            <person name="Mesny F."/>
            <person name="Miyauchi S."/>
            <person name="Thiergart T."/>
            <person name="Pickel B."/>
            <person name="Atanasova L."/>
            <person name="Karlsson M."/>
            <person name="Huettel B."/>
            <person name="Barry K.W."/>
            <person name="Haridas S."/>
            <person name="Chen C."/>
            <person name="Bauer D."/>
            <person name="Andreopoulos W."/>
            <person name="Pangilinan J."/>
            <person name="LaButti K."/>
            <person name="Riley R."/>
            <person name="Lipzen A."/>
            <person name="Clum A."/>
            <person name="Drula E."/>
            <person name="Henrissat B."/>
            <person name="Kohler A."/>
            <person name="Grigoriev I.V."/>
            <person name="Martin F.M."/>
            <person name="Hacquard S."/>
        </authorList>
    </citation>
    <scope>NUCLEOTIDE SEQUENCE</scope>
    <source>
        <strain evidence="2">MPI-SDFR-AT-0073</strain>
    </source>
</reference>
<evidence type="ECO:0000256" key="1">
    <source>
        <dbReference type="SAM" id="MobiDB-lite"/>
    </source>
</evidence>
<comment type="caution">
    <text evidence="2">The sequence shown here is derived from an EMBL/GenBank/DDBJ whole genome shotgun (WGS) entry which is preliminary data.</text>
</comment>
<organism evidence="2 3">
    <name type="scientific">Truncatella angustata</name>
    <dbReference type="NCBI Taxonomy" id="152316"/>
    <lineage>
        <taxon>Eukaryota</taxon>
        <taxon>Fungi</taxon>
        <taxon>Dikarya</taxon>
        <taxon>Ascomycota</taxon>
        <taxon>Pezizomycotina</taxon>
        <taxon>Sordariomycetes</taxon>
        <taxon>Xylariomycetidae</taxon>
        <taxon>Amphisphaeriales</taxon>
        <taxon>Sporocadaceae</taxon>
        <taxon>Truncatella</taxon>
    </lineage>
</organism>
<dbReference type="Gene3D" id="3.30.70.330">
    <property type="match status" value="1"/>
</dbReference>
<dbReference type="AlphaFoldDB" id="A0A9P9A4B4"/>
<dbReference type="OrthoDB" id="2935572at2759"/>
<gene>
    <name evidence="2" type="ORF">BKA67DRAFT_550948</name>
</gene>
<feature type="region of interest" description="Disordered" evidence="1">
    <location>
        <begin position="371"/>
        <end position="390"/>
    </location>
</feature>
<dbReference type="CDD" id="cd12261">
    <property type="entry name" value="RRM1_3_MRN1"/>
    <property type="match status" value="1"/>
</dbReference>
<keyword evidence="3" id="KW-1185">Reference proteome</keyword>
<dbReference type="Proteomes" id="UP000758603">
    <property type="component" value="Unassembled WGS sequence"/>
</dbReference>
<evidence type="ECO:0000313" key="2">
    <source>
        <dbReference type="EMBL" id="KAH6661352.1"/>
    </source>
</evidence>
<dbReference type="SUPFAM" id="SSF54928">
    <property type="entry name" value="RNA-binding domain, RBD"/>
    <property type="match status" value="1"/>
</dbReference>
<evidence type="ECO:0008006" key="4">
    <source>
        <dbReference type="Google" id="ProtNLM"/>
    </source>
</evidence>
<accession>A0A9P9A4B4</accession>
<evidence type="ECO:0000313" key="3">
    <source>
        <dbReference type="Proteomes" id="UP000758603"/>
    </source>
</evidence>
<dbReference type="RefSeq" id="XP_045965483.1">
    <property type="nucleotide sequence ID" value="XM_046101698.1"/>
</dbReference>
<dbReference type="GO" id="GO:0003676">
    <property type="term" value="F:nucleic acid binding"/>
    <property type="evidence" value="ECO:0007669"/>
    <property type="project" value="InterPro"/>
</dbReference>
<proteinExistence type="predicted"/>